<accession>A0AAW4KX74</accession>
<organism evidence="2 3">
    <name type="scientific">Vibrio cholerae</name>
    <dbReference type="NCBI Taxonomy" id="666"/>
    <lineage>
        <taxon>Bacteria</taxon>
        <taxon>Pseudomonadati</taxon>
        <taxon>Pseudomonadota</taxon>
        <taxon>Gammaproteobacteria</taxon>
        <taxon>Vibrionales</taxon>
        <taxon>Vibrionaceae</taxon>
        <taxon>Vibrio</taxon>
    </lineage>
</organism>
<sequence length="94" mass="10158">CSGMDLRTGGCIQLVTASFVTFFLADHFENLAVQWTPTMIFASGWLSLVNSIGAISILYILMRQGEASKVAGLFHLIPAVTALMVFVILGESFT</sequence>
<evidence type="ECO:0000313" key="2">
    <source>
        <dbReference type="EMBL" id="MBS7674233.1"/>
    </source>
</evidence>
<keyword evidence="1" id="KW-1133">Transmembrane helix</keyword>
<dbReference type="InterPro" id="IPR037185">
    <property type="entry name" value="EmrE-like"/>
</dbReference>
<dbReference type="RefSeq" id="WP_213420981.1">
    <property type="nucleotide sequence ID" value="NZ_JAHBND010000469.1"/>
</dbReference>
<feature type="non-terminal residue" evidence="2">
    <location>
        <position position="1"/>
    </location>
</feature>
<feature type="transmembrane region" description="Helical" evidence="1">
    <location>
        <begin position="39"/>
        <end position="61"/>
    </location>
</feature>
<evidence type="ECO:0000256" key="1">
    <source>
        <dbReference type="SAM" id="Phobius"/>
    </source>
</evidence>
<protein>
    <submittedName>
        <fullName evidence="2">EamA family transporter</fullName>
    </submittedName>
</protein>
<name>A0AAW4KX74_VIBCL</name>
<proteinExistence type="predicted"/>
<evidence type="ECO:0000313" key="3">
    <source>
        <dbReference type="Proteomes" id="UP001196338"/>
    </source>
</evidence>
<reference evidence="2" key="2">
    <citation type="submission" date="2023-08" db="EMBL/GenBank/DDBJ databases">
        <title>Vibrio cholerae Outbreaks in Tanzania Exemplify Founder Flush: Simultaneous Increases in Population Size and Genetic Diversity.</title>
        <authorList>
            <person name="Debes A.K."/>
            <person name="Mohammed A."/>
            <person name="Maseke I."/>
            <person name="Almeida M."/>
            <person name="Li S."/>
            <person name="Matimba H."/>
            <person name="Joachim A."/>
            <person name="Mizinduko M."/>
            <person name="Nyanga S."/>
            <person name="Kelly M."/>
            <person name="Kachwamba Y."/>
            <person name="Schaffer A.M."/>
            <person name="Nyanga A.S."/>
            <person name="Mghamba J."/>
            <person name="Mosha F.S."/>
            <person name="Sack D.A."/>
            <person name="Stine O.C."/>
        </authorList>
    </citation>
    <scope>NUCLEOTIDE SEQUENCE</scope>
    <source>
        <strain evidence="2">TDS0091212</strain>
    </source>
</reference>
<dbReference type="SUPFAM" id="SSF103481">
    <property type="entry name" value="Multidrug resistance efflux transporter EmrE"/>
    <property type="match status" value="1"/>
</dbReference>
<gene>
    <name evidence="2" type="ORF">KIN13_12440</name>
</gene>
<keyword evidence="1" id="KW-0812">Transmembrane</keyword>
<dbReference type="AlphaFoldDB" id="A0AAW4KX74"/>
<dbReference type="Proteomes" id="UP001196338">
    <property type="component" value="Unassembled WGS sequence"/>
</dbReference>
<feature type="non-terminal residue" evidence="2">
    <location>
        <position position="94"/>
    </location>
</feature>
<feature type="transmembrane region" description="Helical" evidence="1">
    <location>
        <begin position="73"/>
        <end position="90"/>
    </location>
</feature>
<keyword evidence="1" id="KW-0472">Membrane</keyword>
<reference evidence="2" key="1">
    <citation type="submission" date="2021-05" db="EMBL/GenBank/DDBJ databases">
        <authorList>
            <person name="Stine C."/>
        </authorList>
    </citation>
    <scope>NUCLEOTIDE SEQUENCE</scope>
    <source>
        <strain evidence="2">TDS0091212</strain>
    </source>
</reference>
<comment type="caution">
    <text evidence="2">The sequence shown here is derived from an EMBL/GenBank/DDBJ whole genome shotgun (WGS) entry which is preliminary data.</text>
</comment>
<dbReference type="EMBL" id="JAHBND010000469">
    <property type="protein sequence ID" value="MBS7674233.1"/>
    <property type="molecule type" value="Genomic_DNA"/>
</dbReference>